<evidence type="ECO:0000256" key="3">
    <source>
        <dbReference type="ARBA" id="ARBA00022525"/>
    </source>
</evidence>
<evidence type="ECO:0000313" key="12">
    <source>
        <dbReference type="EMBL" id="CAL1597852.1"/>
    </source>
</evidence>
<keyword evidence="6" id="KW-1015">Disulfide bond</keyword>
<dbReference type="Pfam" id="PF00086">
    <property type="entry name" value="Thyroglobulin_1"/>
    <property type="match status" value="1"/>
</dbReference>
<dbReference type="PROSITE" id="PS51162">
    <property type="entry name" value="THYROGLOBULIN_1_2"/>
    <property type="match status" value="1"/>
</dbReference>
<dbReference type="Pfam" id="PF00219">
    <property type="entry name" value="IGFBP"/>
    <property type="match status" value="1"/>
</dbReference>
<keyword evidence="9" id="KW-0472">Membrane</keyword>
<dbReference type="SUPFAM" id="SSF57610">
    <property type="entry name" value="Thyroglobulin type-1 domain"/>
    <property type="match status" value="1"/>
</dbReference>
<dbReference type="GO" id="GO:0031994">
    <property type="term" value="F:insulin-like growth factor I binding"/>
    <property type="evidence" value="ECO:0007669"/>
    <property type="project" value="TreeGrafter"/>
</dbReference>
<dbReference type="PROSITE" id="PS51323">
    <property type="entry name" value="IGFBP_N_2"/>
    <property type="match status" value="1"/>
</dbReference>
<evidence type="ECO:0000259" key="11">
    <source>
        <dbReference type="PROSITE" id="PS51323"/>
    </source>
</evidence>
<keyword evidence="9" id="KW-1133">Transmembrane helix</keyword>
<keyword evidence="13" id="KW-1185">Reference proteome</keyword>
<comment type="caution">
    <text evidence="8">Lacks conserved residue(s) required for the propagation of feature annotation.</text>
</comment>
<dbReference type="InterPro" id="IPR009030">
    <property type="entry name" value="Growth_fac_rcpt_cys_sf"/>
</dbReference>
<dbReference type="PRINTS" id="PR01978">
    <property type="entry name" value="IGFBPFAMILY2"/>
</dbReference>
<proteinExistence type="predicted"/>
<dbReference type="InterPro" id="IPR022321">
    <property type="entry name" value="IGFBP_1-6_chordata"/>
</dbReference>
<evidence type="ECO:0000256" key="1">
    <source>
        <dbReference type="ARBA" id="ARBA00003811"/>
    </source>
</evidence>
<sequence>MSSVKDRSDSRALSTAIGPCRTLGARTPPLHLSRGSLHRAARPESVQTVTMVWSAGCVLLLLSLLFCGLCVVHGADMVFLCPSCTAERQALCAPLTHSCVEMVREPGCGCCPVCARQEGHTCGVYTPRCATGLRCYPTPGAELPLETLVQGLGQCRRSVEPELATLSSAPQQPTGDMVQVVPEQGASEGPVLTKPSKQAQWLGPKESAVRQHRQELKTKMKSNKVEEVKAARPRQTQCQQELDQVLERISKMPFRDNRGPLEDLYALHIPNCDKRGHYNIKQCKMSLHGQRGECWCVNPHTGRPIAAAPTVRGDPNCRQYFSEQDLELPEPEHI</sequence>
<dbReference type="InterPro" id="IPR000716">
    <property type="entry name" value="Thyroglobulin_1"/>
</dbReference>
<dbReference type="GO" id="GO:0048640">
    <property type="term" value="P:negative regulation of developmental growth"/>
    <property type="evidence" value="ECO:0007669"/>
    <property type="project" value="UniProtKB-ARBA"/>
</dbReference>
<organism evidence="12 13">
    <name type="scientific">Knipowitschia caucasica</name>
    <name type="common">Caucasian dwarf goby</name>
    <name type="synonym">Pomatoschistus caucasicus</name>
    <dbReference type="NCBI Taxonomy" id="637954"/>
    <lineage>
        <taxon>Eukaryota</taxon>
        <taxon>Metazoa</taxon>
        <taxon>Chordata</taxon>
        <taxon>Craniata</taxon>
        <taxon>Vertebrata</taxon>
        <taxon>Euteleostomi</taxon>
        <taxon>Actinopterygii</taxon>
        <taxon>Neopterygii</taxon>
        <taxon>Teleostei</taxon>
        <taxon>Neoteleostei</taxon>
        <taxon>Acanthomorphata</taxon>
        <taxon>Gobiaria</taxon>
        <taxon>Gobiiformes</taxon>
        <taxon>Gobioidei</taxon>
        <taxon>Gobiidae</taxon>
        <taxon>Gobiinae</taxon>
        <taxon>Knipowitschia</taxon>
    </lineage>
</organism>
<feature type="domain" description="Thyroglobulin type-1" evidence="10">
    <location>
        <begin position="235"/>
        <end position="317"/>
    </location>
</feature>
<dbReference type="FunFam" id="4.10.800.10:FF:000002">
    <property type="entry name" value="Insulin-like growth factor-binding protein 2"/>
    <property type="match status" value="1"/>
</dbReference>
<dbReference type="GO" id="GO:0043567">
    <property type="term" value="P:regulation of insulin-like growth factor receptor signaling pathway"/>
    <property type="evidence" value="ECO:0007669"/>
    <property type="project" value="TreeGrafter"/>
</dbReference>
<dbReference type="GO" id="GO:0031995">
    <property type="term" value="F:insulin-like growth factor II binding"/>
    <property type="evidence" value="ECO:0007669"/>
    <property type="project" value="TreeGrafter"/>
</dbReference>
<evidence type="ECO:0008006" key="14">
    <source>
        <dbReference type="Google" id="ProtNLM"/>
    </source>
</evidence>
<evidence type="ECO:0000256" key="5">
    <source>
        <dbReference type="ARBA" id="ARBA00022729"/>
    </source>
</evidence>
<comment type="subcellular location">
    <subcellularLocation>
        <location evidence="2">Secreted</location>
    </subcellularLocation>
</comment>
<evidence type="ECO:0000256" key="4">
    <source>
        <dbReference type="ARBA" id="ARBA00022604"/>
    </source>
</evidence>
<evidence type="ECO:0000313" key="13">
    <source>
        <dbReference type="Proteomes" id="UP001497482"/>
    </source>
</evidence>
<accession>A0AAV2LEV7</accession>
<keyword evidence="5" id="KW-0732">Signal</keyword>
<dbReference type="SUPFAM" id="SSF57184">
    <property type="entry name" value="Growth factor receptor domain"/>
    <property type="match status" value="1"/>
</dbReference>
<dbReference type="InterPro" id="IPR036857">
    <property type="entry name" value="Thyroglobulin_1_sf"/>
</dbReference>
<dbReference type="PANTHER" id="PTHR11551:SF5">
    <property type="entry name" value="INSULIN-LIKE GROWTH FACTOR-BINDING PROTEIN 2"/>
    <property type="match status" value="1"/>
</dbReference>
<dbReference type="CDD" id="cd00191">
    <property type="entry name" value="TY"/>
    <property type="match status" value="1"/>
</dbReference>
<evidence type="ECO:0000256" key="9">
    <source>
        <dbReference type="SAM" id="Phobius"/>
    </source>
</evidence>
<dbReference type="InterPro" id="IPR000867">
    <property type="entry name" value="IGFBP-like"/>
</dbReference>
<dbReference type="InterPro" id="IPR017891">
    <property type="entry name" value="Insulin_GF-bd_Cys-rich_CS"/>
</dbReference>
<evidence type="ECO:0000259" key="10">
    <source>
        <dbReference type="PROSITE" id="PS51162"/>
    </source>
</evidence>
<evidence type="ECO:0000256" key="7">
    <source>
        <dbReference type="ARBA" id="ARBA00023183"/>
    </source>
</evidence>
<comment type="function">
    <text evidence="1">IGF-binding proteins prolong the half-life of the IGFs and have been shown to either inhibit or stimulate the growth promoting effects of the IGFs on cell culture. They alter the interaction of IGFs with their cell surface receptors.</text>
</comment>
<keyword evidence="4" id="KW-0341">Growth regulation</keyword>
<dbReference type="SMART" id="SM00121">
    <property type="entry name" value="IB"/>
    <property type="match status" value="1"/>
</dbReference>
<dbReference type="Proteomes" id="UP001497482">
    <property type="component" value="Chromosome 22"/>
</dbReference>
<keyword evidence="7" id="KW-0340">Growth factor binding</keyword>
<dbReference type="Gene3D" id="4.10.40.20">
    <property type="match status" value="1"/>
</dbReference>
<dbReference type="GO" id="GO:0005615">
    <property type="term" value="C:extracellular space"/>
    <property type="evidence" value="ECO:0007669"/>
    <property type="project" value="TreeGrafter"/>
</dbReference>
<evidence type="ECO:0000256" key="6">
    <source>
        <dbReference type="ARBA" id="ARBA00023157"/>
    </source>
</evidence>
<dbReference type="InterPro" id="IPR012210">
    <property type="entry name" value="IGFBP-2"/>
</dbReference>
<feature type="domain" description="IGFBP N-terminal" evidence="11">
    <location>
        <begin position="77"/>
        <end position="158"/>
    </location>
</feature>
<dbReference type="PROSITE" id="PS00484">
    <property type="entry name" value="THYROGLOBULIN_1_1"/>
    <property type="match status" value="1"/>
</dbReference>
<dbReference type="PANTHER" id="PTHR11551">
    <property type="entry name" value="INSULIN-LIKE GROWTH FACTOR BINDING PROTEIN"/>
    <property type="match status" value="1"/>
</dbReference>
<evidence type="ECO:0000256" key="8">
    <source>
        <dbReference type="PROSITE-ProRule" id="PRU00500"/>
    </source>
</evidence>
<reference evidence="12 13" key="1">
    <citation type="submission" date="2024-04" db="EMBL/GenBank/DDBJ databases">
        <authorList>
            <person name="Waldvogel A.-M."/>
            <person name="Schoenle A."/>
        </authorList>
    </citation>
    <scope>NUCLEOTIDE SEQUENCE [LARGE SCALE GENOMIC DNA]</scope>
</reference>
<dbReference type="EMBL" id="OZ035844">
    <property type="protein sequence ID" value="CAL1597852.1"/>
    <property type="molecule type" value="Genomic_DNA"/>
</dbReference>
<gene>
    <name evidence="12" type="ORF">KC01_LOCUS26334</name>
</gene>
<keyword evidence="3" id="KW-0964">Secreted</keyword>
<dbReference type="PROSITE" id="PS00222">
    <property type="entry name" value="IGFBP_N_1"/>
    <property type="match status" value="1"/>
</dbReference>
<keyword evidence="9" id="KW-0812">Transmembrane</keyword>
<name>A0AAV2LEV7_KNICA</name>
<dbReference type="Gene3D" id="4.10.800.10">
    <property type="entry name" value="Thyroglobulin type-1"/>
    <property type="match status" value="1"/>
</dbReference>
<dbReference type="SMART" id="SM00211">
    <property type="entry name" value="TY"/>
    <property type="match status" value="1"/>
</dbReference>
<dbReference type="PRINTS" id="PR01976">
    <property type="entry name" value="IGFBPFAMILY"/>
</dbReference>
<dbReference type="AlphaFoldDB" id="A0AAV2LEV7"/>
<dbReference type="FunFam" id="4.10.40.20:FF:000001">
    <property type="entry name" value="Insulin-like growth factor binding protein 5"/>
    <property type="match status" value="1"/>
</dbReference>
<evidence type="ECO:0000256" key="2">
    <source>
        <dbReference type="ARBA" id="ARBA00004613"/>
    </source>
</evidence>
<protein>
    <recommendedName>
        <fullName evidence="14">Insulin-like growth factor-binding protein 2</fullName>
    </recommendedName>
</protein>
<feature type="transmembrane region" description="Helical" evidence="9">
    <location>
        <begin position="52"/>
        <end position="75"/>
    </location>
</feature>